<proteinExistence type="predicted"/>
<dbReference type="EMBL" id="CM003371">
    <property type="protein sequence ID" value="KOM31329.1"/>
    <property type="molecule type" value="Genomic_DNA"/>
</dbReference>
<evidence type="ECO:0000313" key="2">
    <source>
        <dbReference type="Proteomes" id="UP000053144"/>
    </source>
</evidence>
<name>A0A0L9TME3_PHAAN</name>
<organism evidence="1 2">
    <name type="scientific">Phaseolus angularis</name>
    <name type="common">Azuki bean</name>
    <name type="synonym">Vigna angularis</name>
    <dbReference type="NCBI Taxonomy" id="3914"/>
    <lineage>
        <taxon>Eukaryota</taxon>
        <taxon>Viridiplantae</taxon>
        <taxon>Streptophyta</taxon>
        <taxon>Embryophyta</taxon>
        <taxon>Tracheophyta</taxon>
        <taxon>Spermatophyta</taxon>
        <taxon>Magnoliopsida</taxon>
        <taxon>eudicotyledons</taxon>
        <taxon>Gunneridae</taxon>
        <taxon>Pentapetalae</taxon>
        <taxon>rosids</taxon>
        <taxon>fabids</taxon>
        <taxon>Fabales</taxon>
        <taxon>Fabaceae</taxon>
        <taxon>Papilionoideae</taxon>
        <taxon>50 kb inversion clade</taxon>
        <taxon>NPAAA clade</taxon>
        <taxon>indigoferoid/millettioid clade</taxon>
        <taxon>Phaseoleae</taxon>
        <taxon>Vigna</taxon>
    </lineage>
</organism>
<gene>
    <name evidence="1" type="ORF">LR48_Vigan01g088400</name>
</gene>
<dbReference type="AlphaFoldDB" id="A0A0L9TME3"/>
<dbReference type="Proteomes" id="UP000053144">
    <property type="component" value="Chromosome 1"/>
</dbReference>
<sequence>MRATSRLRQRRSLCLPLLGQPSGTRTIIRAVITDDWNERFKSTYVIPKDAIKKIRQELIAYLLQGWT</sequence>
<protein>
    <submittedName>
        <fullName evidence="1">Uncharacterized protein</fullName>
    </submittedName>
</protein>
<reference evidence="2" key="1">
    <citation type="journal article" date="2015" name="Proc. Natl. Acad. Sci. U.S.A.">
        <title>Genome sequencing of adzuki bean (Vigna angularis) provides insight into high starch and low fat accumulation and domestication.</title>
        <authorList>
            <person name="Yang K."/>
            <person name="Tian Z."/>
            <person name="Chen C."/>
            <person name="Luo L."/>
            <person name="Zhao B."/>
            <person name="Wang Z."/>
            <person name="Yu L."/>
            <person name="Li Y."/>
            <person name="Sun Y."/>
            <person name="Li W."/>
            <person name="Chen Y."/>
            <person name="Li Y."/>
            <person name="Zhang Y."/>
            <person name="Ai D."/>
            <person name="Zhao J."/>
            <person name="Shang C."/>
            <person name="Ma Y."/>
            <person name="Wu B."/>
            <person name="Wang M."/>
            <person name="Gao L."/>
            <person name="Sun D."/>
            <person name="Zhang P."/>
            <person name="Guo F."/>
            <person name="Wang W."/>
            <person name="Li Y."/>
            <person name="Wang J."/>
            <person name="Varshney R.K."/>
            <person name="Wang J."/>
            <person name="Ling H.Q."/>
            <person name="Wan P."/>
        </authorList>
    </citation>
    <scope>NUCLEOTIDE SEQUENCE</scope>
    <source>
        <strain evidence="2">cv. Jingnong 6</strain>
    </source>
</reference>
<evidence type="ECO:0000313" key="1">
    <source>
        <dbReference type="EMBL" id="KOM31329.1"/>
    </source>
</evidence>
<dbReference type="Gramene" id="KOM31329">
    <property type="protein sequence ID" value="KOM31329"/>
    <property type="gene ID" value="LR48_Vigan01g088400"/>
</dbReference>
<accession>A0A0L9TME3</accession>